<dbReference type="GO" id="GO:0016887">
    <property type="term" value="F:ATP hydrolysis activity"/>
    <property type="evidence" value="ECO:0007669"/>
    <property type="project" value="InterPro"/>
</dbReference>
<dbReference type="Gene3D" id="3.40.50.300">
    <property type="entry name" value="P-loop containing nucleotide triphosphate hydrolases"/>
    <property type="match status" value="1"/>
</dbReference>
<dbReference type="STRING" id="2903.R1CJK5"/>
<protein>
    <recommendedName>
        <fullName evidence="1">AAA+ ATPase domain-containing protein</fullName>
    </recommendedName>
</protein>
<dbReference type="KEGG" id="ehx:EMIHUDRAFT_195602"/>
<sequence length="469" mass="50274">MDARVVGQTKVKQAMLMGIAASEHVYVEGPPGVAKTFLAEIMAQSCGLSFHAIQFHRDTRLCELVGEPVIRREALGEGAGEVVRQATLPGALLTCEVAVLDDISRAPGEALNALLRLLNEREYEGTPMPLRSAIATANPASEDYYVEKLDPAALDRFTLQVEARGLLQEADWASCADVLRRHALHPPPGAADGLSPHDPWLEGGMQVCDGDESLTLDGVTLGEELAASLLLASLDDLRVLSLLTTFRLPPELHAQARQGVEQGLGSHDSEGAYPVLAARLEELTRWWGAVRWEGPLSFNLSPEAVHGADRLVALMRWVATPSPQLPGAVERCARRRSGALVLLRDTSDSMWGANAKWASSVALSALGLARRRSLPFVYGEFADRCRLLDHSAAALDAALGAVNTFSAGRRREARAFSHGCGGEQGDLQCSRQVASALRLGVSIHTCYISDGCDEEAGLVTAVSVKRVAV</sequence>
<dbReference type="RefSeq" id="XP_005775487.1">
    <property type="nucleotide sequence ID" value="XM_005775430.1"/>
</dbReference>
<dbReference type="Pfam" id="PF07728">
    <property type="entry name" value="AAA_5"/>
    <property type="match status" value="1"/>
</dbReference>
<reference evidence="3" key="1">
    <citation type="journal article" date="2013" name="Nature">
        <title>Pan genome of the phytoplankton Emiliania underpins its global distribution.</title>
        <authorList>
            <person name="Read B.A."/>
            <person name="Kegel J."/>
            <person name="Klute M.J."/>
            <person name="Kuo A."/>
            <person name="Lefebvre S.C."/>
            <person name="Maumus F."/>
            <person name="Mayer C."/>
            <person name="Miller J."/>
            <person name="Monier A."/>
            <person name="Salamov A."/>
            <person name="Young J."/>
            <person name="Aguilar M."/>
            <person name="Claverie J.M."/>
            <person name="Frickenhaus S."/>
            <person name="Gonzalez K."/>
            <person name="Herman E.K."/>
            <person name="Lin Y.C."/>
            <person name="Napier J."/>
            <person name="Ogata H."/>
            <person name="Sarno A.F."/>
            <person name="Shmutz J."/>
            <person name="Schroeder D."/>
            <person name="de Vargas C."/>
            <person name="Verret F."/>
            <person name="von Dassow P."/>
            <person name="Valentin K."/>
            <person name="Van de Peer Y."/>
            <person name="Wheeler G."/>
            <person name="Dacks J.B."/>
            <person name="Delwiche C.F."/>
            <person name="Dyhrman S.T."/>
            <person name="Glockner G."/>
            <person name="John U."/>
            <person name="Richards T."/>
            <person name="Worden A.Z."/>
            <person name="Zhang X."/>
            <person name="Grigoriev I.V."/>
            <person name="Allen A.E."/>
            <person name="Bidle K."/>
            <person name="Borodovsky M."/>
            <person name="Bowler C."/>
            <person name="Brownlee C."/>
            <person name="Cock J.M."/>
            <person name="Elias M."/>
            <person name="Gladyshev V.N."/>
            <person name="Groth M."/>
            <person name="Guda C."/>
            <person name="Hadaegh A."/>
            <person name="Iglesias-Rodriguez M.D."/>
            <person name="Jenkins J."/>
            <person name="Jones B.M."/>
            <person name="Lawson T."/>
            <person name="Leese F."/>
            <person name="Lindquist E."/>
            <person name="Lobanov A."/>
            <person name="Lomsadze A."/>
            <person name="Malik S.B."/>
            <person name="Marsh M.E."/>
            <person name="Mackinder L."/>
            <person name="Mock T."/>
            <person name="Mueller-Roeber B."/>
            <person name="Pagarete A."/>
            <person name="Parker M."/>
            <person name="Probert I."/>
            <person name="Quesneville H."/>
            <person name="Raines C."/>
            <person name="Rensing S.A."/>
            <person name="Riano-Pachon D.M."/>
            <person name="Richier S."/>
            <person name="Rokitta S."/>
            <person name="Shiraiwa Y."/>
            <person name="Soanes D.M."/>
            <person name="van der Giezen M."/>
            <person name="Wahlund T.M."/>
            <person name="Williams B."/>
            <person name="Wilson W."/>
            <person name="Wolfe G."/>
            <person name="Wurch L.L."/>
        </authorList>
    </citation>
    <scope>NUCLEOTIDE SEQUENCE</scope>
</reference>
<accession>A0A0D3JHS3</accession>
<dbReference type="InterPro" id="IPR050764">
    <property type="entry name" value="CbbQ/NirQ/NorQ/GpvN"/>
</dbReference>
<dbReference type="InterPro" id="IPR011704">
    <property type="entry name" value="ATPase_dyneun-rel_AAA"/>
</dbReference>
<dbReference type="Proteomes" id="UP000013827">
    <property type="component" value="Unassembled WGS sequence"/>
</dbReference>
<dbReference type="InterPro" id="IPR027417">
    <property type="entry name" value="P-loop_NTPase"/>
</dbReference>
<name>A0A0D3JHS3_EMIH1</name>
<dbReference type="EnsemblProtists" id="EOD23058">
    <property type="protein sequence ID" value="EOD23058"/>
    <property type="gene ID" value="EMIHUDRAFT_195602"/>
</dbReference>
<keyword evidence="3" id="KW-1185">Reference proteome</keyword>
<dbReference type="PANTHER" id="PTHR42759:SF1">
    <property type="entry name" value="MAGNESIUM-CHELATASE SUBUNIT CHLD"/>
    <property type="match status" value="1"/>
</dbReference>
<dbReference type="PaxDb" id="2903-EOD23058"/>
<reference evidence="2" key="2">
    <citation type="submission" date="2024-10" db="UniProtKB">
        <authorList>
            <consortium name="EnsemblProtists"/>
        </authorList>
    </citation>
    <scope>IDENTIFICATION</scope>
</reference>
<dbReference type="SUPFAM" id="SSF52540">
    <property type="entry name" value="P-loop containing nucleoside triphosphate hydrolases"/>
    <property type="match status" value="1"/>
</dbReference>
<dbReference type="AlphaFoldDB" id="A0A0D3JHS3"/>
<dbReference type="InterPro" id="IPR003593">
    <property type="entry name" value="AAA+_ATPase"/>
</dbReference>
<dbReference type="PANTHER" id="PTHR42759">
    <property type="entry name" value="MOXR FAMILY PROTEIN"/>
    <property type="match status" value="1"/>
</dbReference>
<dbReference type="eggNOG" id="ENOG502SPVR">
    <property type="taxonomic scope" value="Eukaryota"/>
</dbReference>
<dbReference type="SMART" id="SM00382">
    <property type="entry name" value="AAA"/>
    <property type="match status" value="1"/>
</dbReference>
<proteinExistence type="predicted"/>
<dbReference type="GO" id="GO:0005524">
    <property type="term" value="F:ATP binding"/>
    <property type="evidence" value="ECO:0007669"/>
    <property type="project" value="InterPro"/>
</dbReference>
<organism evidence="2 3">
    <name type="scientific">Emiliania huxleyi (strain CCMP1516)</name>
    <dbReference type="NCBI Taxonomy" id="280463"/>
    <lineage>
        <taxon>Eukaryota</taxon>
        <taxon>Haptista</taxon>
        <taxon>Haptophyta</taxon>
        <taxon>Prymnesiophyceae</taxon>
        <taxon>Isochrysidales</taxon>
        <taxon>Noelaerhabdaceae</taxon>
        <taxon>Emiliania</taxon>
    </lineage>
</organism>
<dbReference type="HOGENOM" id="CLU_583217_0_0_1"/>
<evidence type="ECO:0000313" key="2">
    <source>
        <dbReference type="EnsemblProtists" id="EOD23058"/>
    </source>
</evidence>
<dbReference type="GeneID" id="17268605"/>
<evidence type="ECO:0000259" key="1">
    <source>
        <dbReference type="SMART" id="SM00382"/>
    </source>
</evidence>
<feature type="domain" description="AAA+ ATPase" evidence="1">
    <location>
        <begin position="21"/>
        <end position="167"/>
    </location>
</feature>
<evidence type="ECO:0000313" key="3">
    <source>
        <dbReference type="Proteomes" id="UP000013827"/>
    </source>
</evidence>